<sequence length="156" mass="17786">MSVNGDWDSVNDCAHFNFWRDFREIFAGEGIGLLKLVNSAADAWQGLTPKQKKQFEKKQYVAEREAELKRVRNGEGVSAVLEQRRNAFRKLALSGQAKYRAEFKKVNLKWDKAEFGADGDQCKGHDAPLFKSKSCFSGVFKLFFGKCRPIQMGRNN</sequence>
<evidence type="ECO:0008006" key="3">
    <source>
        <dbReference type="Google" id="ProtNLM"/>
    </source>
</evidence>
<gene>
    <name evidence="1" type="ORF">DMAD_01840</name>
</gene>
<evidence type="ECO:0000313" key="2">
    <source>
        <dbReference type="Proteomes" id="UP001500889"/>
    </source>
</evidence>
<dbReference type="Proteomes" id="UP001500889">
    <property type="component" value="Chromosome A"/>
</dbReference>
<organism evidence="1 2">
    <name type="scientific">Drosophila madeirensis</name>
    <name type="common">Fruit fly</name>
    <dbReference type="NCBI Taxonomy" id="30013"/>
    <lineage>
        <taxon>Eukaryota</taxon>
        <taxon>Metazoa</taxon>
        <taxon>Ecdysozoa</taxon>
        <taxon>Arthropoda</taxon>
        <taxon>Hexapoda</taxon>
        <taxon>Insecta</taxon>
        <taxon>Pterygota</taxon>
        <taxon>Neoptera</taxon>
        <taxon>Endopterygota</taxon>
        <taxon>Diptera</taxon>
        <taxon>Brachycera</taxon>
        <taxon>Muscomorpha</taxon>
        <taxon>Ephydroidea</taxon>
        <taxon>Drosophilidae</taxon>
        <taxon>Drosophila</taxon>
        <taxon>Sophophora</taxon>
    </lineage>
</organism>
<name>A0AAU9G3N2_DROMD</name>
<dbReference type="AlphaFoldDB" id="A0AAU9G3N2"/>
<dbReference type="EMBL" id="AP029266">
    <property type="protein sequence ID" value="BFG02287.1"/>
    <property type="molecule type" value="Genomic_DNA"/>
</dbReference>
<keyword evidence="2" id="KW-1185">Reference proteome</keyword>
<protein>
    <recommendedName>
        <fullName evidence="3">HMG box domain-containing protein</fullName>
    </recommendedName>
</protein>
<proteinExistence type="predicted"/>
<reference evidence="1 2" key="1">
    <citation type="submission" date="2024-02" db="EMBL/GenBank/DDBJ databases">
        <title>A chromosome-level genome assembly of Drosophila madeirensis, a fruit fly species endemic to Madeira island.</title>
        <authorList>
            <person name="Tomihara K."/>
            <person name="Llopart A."/>
            <person name="Yamamoto D."/>
        </authorList>
    </citation>
    <scope>NUCLEOTIDE SEQUENCE [LARGE SCALE GENOMIC DNA]</scope>
    <source>
        <strain evidence="1 2">RF1</strain>
    </source>
</reference>
<accession>A0AAU9G3N2</accession>
<evidence type="ECO:0000313" key="1">
    <source>
        <dbReference type="EMBL" id="BFG02287.1"/>
    </source>
</evidence>